<dbReference type="AlphaFoldDB" id="A0A1S6GKU7"/>
<proteinExistence type="predicted"/>
<dbReference type="RefSeq" id="WP_155909813.1">
    <property type="nucleotide sequence ID" value="NZ_KY349138.1"/>
</dbReference>
<evidence type="ECO:0000313" key="1">
    <source>
        <dbReference type="EMBL" id="AQS22488.1"/>
    </source>
</evidence>
<gene>
    <name evidence="1" type="ORF">pCBMA213_2_00124</name>
</gene>
<protein>
    <submittedName>
        <fullName evidence="1">Uncharacterized protein</fullName>
    </submittedName>
</protein>
<reference evidence="1" key="1">
    <citation type="submission" date="2016-12" db="EMBL/GenBank/DDBJ databases">
        <title>Complete plasmid sequence carrying type IV-like and type VII secretion systems from an atypical mycobacteria strain.</title>
        <authorList>
            <person name="Morgado S."/>
            <person name="Marin M."/>
            <person name="Fonseca E."/>
            <person name="Freitas F."/>
            <person name="Vicente A.C."/>
        </authorList>
    </citation>
    <scope>NUCLEOTIDE SEQUENCE</scope>
    <source>
        <strain evidence="1">CBMA 213</strain>
        <plasmid evidence="1">pCBMA213_2</plasmid>
    </source>
</reference>
<dbReference type="EMBL" id="KY349138">
    <property type="protein sequence ID" value="AQS22488.1"/>
    <property type="molecule type" value="Genomic_DNA"/>
</dbReference>
<organism evidence="1">
    <name type="scientific">Mycolicibacterium sp. CBMA 213</name>
    <dbReference type="NCBI Taxonomy" id="1968788"/>
    <lineage>
        <taxon>Bacteria</taxon>
        <taxon>Bacillati</taxon>
        <taxon>Actinomycetota</taxon>
        <taxon>Actinomycetes</taxon>
        <taxon>Mycobacteriales</taxon>
        <taxon>Mycobacteriaceae</taxon>
        <taxon>Mycolicibacterium</taxon>
    </lineage>
</organism>
<sequence length="91" mass="10165">MSTNSLRSWAQLATRRHGYQWHIHTPAGVFVLWPDPTHADPGHTGPCRIEPGLRTPLDRTDHRSLGDARAAIAEHLGLIETTEQTLRAALR</sequence>
<name>A0A1S6GKU7_9MYCO</name>
<keyword evidence="1" id="KW-0614">Plasmid</keyword>
<geneLocation type="plasmid" evidence="1">
    <name>pCBMA213_2</name>
</geneLocation>
<accession>A0A1S6GKU7</accession>